<organism evidence="7 8">
    <name type="scientific">Byssochlamys spectabilis</name>
    <name type="common">Paecilomyces variotii</name>
    <dbReference type="NCBI Taxonomy" id="264951"/>
    <lineage>
        <taxon>Eukaryota</taxon>
        <taxon>Fungi</taxon>
        <taxon>Dikarya</taxon>
        <taxon>Ascomycota</taxon>
        <taxon>Pezizomycotina</taxon>
        <taxon>Eurotiomycetes</taxon>
        <taxon>Eurotiomycetidae</taxon>
        <taxon>Eurotiales</taxon>
        <taxon>Thermoascaceae</taxon>
        <taxon>Paecilomyces</taxon>
    </lineage>
</organism>
<keyword evidence="8" id="KW-1185">Reference proteome</keyword>
<evidence type="ECO:0000259" key="6">
    <source>
        <dbReference type="Pfam" id="PF01494"/>
    </source>
</evidence>
<evidence type="ECO:0000256" key="1">
    <source>
        <dbReference type="ARBA" id="ARBA00007992"/>
    </source>
</evidence>
<dbReference type="SUPFAM" id="SSF51905">
    <property type="entry name" value="FAD/NAD(P)-binding domain"/>
    <property type="match status" value="1"/>
</dbReference>
<evidence type="ECO:0000256" key="4">
    <source>
        <dbReference type="ARBA" id="ARBA00023002"/>
    </source>
</evidence>
<gene>
    <name evidence="7" type="ORF">C8Q69DRAFT_504600</name>
</gene>
<evidence type="ECO:0000256" key="2">
    <source>
        <dbReference type="ARBA" id="ARBA00022630"/>
    </source>
</evidence>
<accession>A0A443I1K3</accession>
<evidence type="ECO:0000256" key="3">
    <source>
        <dbReference type="ARBA" id="ARBA00022827"/>
    </source>
</evidence>
<evidence type="ECO:0000313" key="8">
    <source>
        <dbReference type="Proteomes" id="UP000283841"/>
    </source>
</evidence>
<evidence type="ECO:0000313" key="7">
    <source>
        <dbReference type="EMBL" id="RWQ97948.1"/>
    </source>
</evidence>
<dbReference type="Pfam" id="PF01494">
    <property type="entry name" value="FAD_binding_3"/>
    <property type="match status" value="2"/>
</dbReference>
<dbReference type="AlphaFoldDB" id="A0A443I1K3"/>
<sequence>MASLSNDVVIIGAGLGGAALALALHQKSIPCRIYESRTEDAKGLGSGVTLTPNGLRVLDRLGVYERIAPLGYQSESFTLRNAEGHTIRNVHLAAEQLYGYKTCRVYRQLLLDELRALLKERNIPVEYGAKFEEVQEETTDSVTFRINGRTERASLLIGVDGIHSAVRKYLTLDLPAYTGIACVYGHVPTDSISWLKEEPDKGCTIQDEPGALFMIPEDTAGSDLMVGRQFSYPSLDRAGWEALGADKDALCGLLCKGYNKWHDPAKELLDQLSTRKEGLQLWPFQRMPKMERWSSPTGRVIITGDAAHAMPPSSGQGVNQAFEDGYTLALVLSSLPPKMKLIEVLDYWHRLRQVRIDAILDMAYETDIMRLPKDEREVFEQKWGLNGDRKLQPREDYLKWLFAPGTEDDITAWMTAHS</sequence>
<dbReference type="EMBL" id="RCNU01000002">
    <property type="protein sequence ID" value="RWQ97948.1"/>
    <property type="molecule type" value="Genomic_DNA"/>
</dbReference>
<dbReference type="PANTHER" id="PTHR13789">
    <property type="entry name" value="MONOOXYGENASE"/>
    <property type="match status" value="1"/>
</dbReference>
<dbReference type="Gene3D" id="3.50.50.60">
    <property type="entry name" value="FAD/NAD(P)-binding domain"/>
    <property type="match status" value="1"/>
</dbReference>
<dbReference type="VEuPathDB" id="FungiDB:C8Q69DRAFT_504600"/>
<keyword evidence="4" id="KW-0560">Oxidoreductase</keyword>
<feature type="domain" description="FAD-binding" evidence="6">
    <location>
        <begin position="7"/>
        <end position="218"/>
    </location>
</feature>
<protein>
    <recommendedName>
        <fullName evidence="6">FAD-binding domain-containing protein</fullName>
    </recommendedName>
</protein>
<dbReference type="PANTHER" id="PTHR13789:SF316">
    <property type="entry name" value="FAD-BINDING DOMAIN-CONTAINING PROTEIN"/>
    <property type="match status" value="1"/>
</dbReference>
<dbReference type="RefSeq" id="XP_028487593.1">
    <property type="nucleotide sequence ID" value="XM_028632609.1"/>
</dbReference>
<proteinExistence type="inferred from homology"/>
<dbReference type="GO" id="GO:0071949">
    <property type="term" value="F:FAD binding"/>
    <property type="evidence" value="ECO:0007669"/>
    <property type="project" value="InterPro"/>
</dbReference>
<keyword evidence="3" id="KW-0274">FAD</keyword>
<reference evidence="7 8" key="1">
    <citation type="journal article" date="2018" name="Front. Microbiol.">
        <title>Genomic and genetic insights into a cosmopolitan fungus, Paecilomyces variotii (Eurotiales).</title>
        <authorList>
            <person name="Urquhart A.S."/>
            <person name="Mondo S.J."/>
            <person name="Makela M.R."/>
            <person name="Hane J.K."/>
            <person name="Wiebenga A."/>
            <person name="He G."/>
            <person name="Mihaltcheva S."/>
            <person name="Pangilinan J."/>
            <person name="Lipzen A."/>
            <person name="Barry K."/>
            <person name="de Vries R.P."/>
            <person name="Grigoriev I.V."/>
            <person name="Idnurm A."/>
        </authorList>
    </citation>
    <scope>NUCLEOTIDE SEQUENCE [LARGE SCALE GENOMIC DNA]</scope>
    <source>
        <strain evidence="7 8">CBS 101075</strain>
    </source>
</reference>
<dbReference type="GO" id="GO:0004497">
    <property type="term" value="F:monooxygenase activity"/>
    <property type="evidence" value="ECO:0007669"/>
    <property type="project" value="UniProtKB-KW"/>
</dbReference>
<dbReference type="Proteomes" id="UP000283841">
    <property type="component" value="Unassembled WGS sequence"/>
</dbReference>
<comment type="caution">
    <text evidence="7">The sequence shown here is derived from an EMBL/GenBank/DDBJ whole genome shotgun (WGS) entry which is preliminary data.</text>
</comment>
<dbReference type="STRING" id="264951.A0A443I1K3"/>
<evidence type="ECO:0000256" key="5">
    <source>
        <dbReference type="ARBA" id="ARBA00023033"/>
    </source>
</evidence>
<dbReference type="PRINTS" id="PR00420">
    <property type="entry name" value="RNGMNOXGNASE"/>
</dbReference>
<name>A0A443I1K3_BYSSP</name>
<dbReference type="InterPro" id="IPR050493">
    <property type="entry name" value="FAD-dep_Monooxygenase_BioMet"/>
</dbReference>
<dbReference type="InterPro" id="IPR002938">
    <property type="entry name" value="FAD-bd"/>
</dbReference>
<comment type="similarity">
    <text evidence="1">Belongs to the paxM FAD-dependent monooxygenase family.</text>
</comment>
<feature type="domain" description="FAD-binding" evidence="6">
    <location>
        <begin position="297"/>
        <end position="335"/>
    </location>
</feature>
<dbReference type="InterPro" id="IPR036188">
    <property type="entry name" value="FAD/NAD-bd_sf"/>
</dbReference>
<keyword evidence="2" id="KW-0285">Flavoprotein</keyword>
<dbReference type="GeneID" id="39601886"/>
<keyword evidence="5" id="KW-0503">Monooxygenase</keyword>